<feature type="compositionally biased region" description="Basic and acidic residues" evidence="1">
    <location>
        <begin position="91"/>
        <end position="100"/>
    </location>
</feature>
<dbReference type="EMBL" id="JAQQAF010000005">
    <property type="protein sequence ID" value="KAJ8484657.1"/>
    <property type="molecule type" value="Genomic_DNA"/>
</dbReference>
<sequence>MAKKRRNKFLGKPNKDTSKPCPVDRATSVYDKPSFEVRTPLVERNNIETEEGVAAVKAVKAAIGAEERDAGDRGIELEEEETPGLEEEEASMDHRFRSDSLGKISGMDPRFGSGKLSLIRDRILDPCIIRHGISDTDLISKTSLSDWRFYKDPP</sequence>
<evidence type="ECO:0000313" key="2">
    <source>
        <dbReference type="EMBL" id="KAJ8484657.1"/>
    </source>
</evidence>
<feature type="region of interest" description="Disordered" evidence="1">
    <location>
        <begin position="1"/>
        <end position="27"/>
    </location>
</feature>
<gene>
    <name evidence="2" type="ORF">OPV22_017142</name>
</gene>
<name>A0AAV8QXB3_ENSVE</name>
<keyword evidence="3" id="KW-1185">Reference proteome</keyword>
<feature type="compositionally biased region" description="Acidic residues" evidence="1">
    <location>
        <begin position="77"/>
        <end position="90"/>
    </location>
</feature>
<protein>
    <submittedName>
        <fullName evidence="2">Uncharacterized protein</fullName>
    </submittedName>
</protein>
<dbReference type="AlphaFoldDB" id="A0AAV8QXB3"/>
<evidence type="ECO:0000313" key="3">
    <source>
        <dbReference type="Proteomes" id="UP001222027"/>
    </source>
</evidence>
<accession>A0AAV8QXB3</accession>
<comment type="caution">
    <text evidence="2">The sequence shown here is derived from an EMBL/GenBank/DDBJ whole genome shotgun (WGS) entry which is preliminary data.</text>
</comment>
<proteinExistence type="predicted"/>
<organism evidence="2 3">
    <name type="scientific">Ensete ventricosum</name>
    <name type="common">Abyssinian banana</name>
    <name type="synonym">Musa ensete</name>
    <dbReference type="NCBI Taxonomy" id="4639"/>
    <lineage>
        <taxon>Eukaryota</taxon>
        <taxon>Viridiplantae</taxon>
        <taxon>Streptophyta</taxon>
        <taxon>Embryophyta</taxon>
        <taxon>Tracheophyta</taxon>
        <taxon>Spermatophyta</taxon>
        <taxon>Magnoliopsida</taxon>
        <taxon>Liliopsida</taxon>
        <taxon>Zingiberales</taxon>
        <taxon>Musaceae</taxon>
        <taxon>Ensete</taxon>
    </lineage>
</organism>
<feature type="compositionally biased region" description="Basic and acidic residues" evidence="1">
    <location>
        <begin position="67"/>
        <end position="76"/>
    </location>
</feature>
<feature type="region of interest" description="Disordered" evidence="1">
    <location>
        <begin position="67"/>
        <end position="104"/>
    </location>
</feature>
<dbReference type="Proteomes" id="UP001222027">
    <property type="component" value="Unassembled WGS sequence"/>
</dbReference>
<reference evidence="2 3" key="1">
    <citation type="submission" date="2022-12" db="EMBL/GenBank/DDBJ databases">
        <title>Chromosome-scale assembly of the Ensete ventricosum genome.</title>
        <authorList>
            <person name="Dussert Y."/>
            <person name="Stocks J."/>
            <person name="Wendawek A."/>
            <person name="Woldeyes F."/>
            <person name="Nichols R.A."/>
            <person name="Borrell J.S."/>
        </authorList>
    </citation>
    <scope>NUCLEOTIDE SEQUENCE [LARGE SCALE GENOMIC DNA]</scope>
    <source>
        <strain evidence="3">cv. Maze</strain>
        <tissue evidence="2">Seeds</tissue>
    </source>
</reference>
<evidence type="ECO:0000256" key="1">
    <source>
        <dbReference type="SAM" id="MobiDB-lite"/>
    </source>
</evidence>